<proteinExistence type="predicted"/>
<dbReference type="STRING" id="218851.A0A2G5EV84"/>
<dbReference type="AlphaFoldDB" id="A0A2G5EV84"/>
<evidence type="ECO:0000313" key="3">
    <source>
        <dbReference type="Proteomes" id="UP000230069"/>
    </source>
</evidence>
<dbReference type="InterPro" id="IPR032675">
    <property type="entry name" value="LRR_dom_sf"/>
</dbReference>
<feature type="domain" description="F-box" evidence="1">
    <location>
        <begin position="17"/>
        <end position="65"/>
    </location>
</feature>
<dbReference type="InterPro" id="IPR053197">
    <property type="entry name" value="F-box_SCFL_complex_component"/>
</dbReference>
<keyword evidence="3" id="KW-1185">Reference proteome</keyword>
<dbReference type="PANTHER" id="PTHR34223">
    <property type="entry name" value="OS11G0201299 PROTEIN"/>
    <property type="match status" value="1"/>
</dbReference>
<organism evidence="2 3">
    <name type="scientific">Aquilegia coerulea</name>
    <name type="common">Rocky mountain columbine</name>
    <dbReference type="NCBI Taxonomy" id="218851"/>
    <lineage>
        <taxon>Eukaryota</taxon>
        <taxon>Viridiplantae</taxon>
        <taxon>Streptophyta</taxon>
        <taxon>Embryophyta</taxon>
        <taxon>Tracheophyta</taxon>
        <taxon>Spermatophyta</taxon>
        <taxon>Magnoliopsida</taxon>
        <taxon>Ranunculales</taxon>
        <taxon>Ranunculaceae</taxon>
        <taxon>Thalictroideae</taxon>
        <taxon>Aquilegia</taxon>
    </lineage>
</organism>
<dbReference type="InterPro" id="IPR055357">
    <property type="entry name" value="LRR_At1g61320_AtMIF1"/>
</dbReference>
<reference evidence="2 3" key="1">
    <citation type="submission" date="2017-09" db="EMBL/GenBank/DDBJ databases">
        <title>WGS assembly of Aquilegia coerulea Goldsmith.</title>
        <authorList>
            <person name="Hodges S."/>
            <person name="Kramer E."/>
            <person name="Nordborg M."/>
            <person name="Tomkins J."/>
            <person name="Borevitz J."/>
            <person name="Derieg N."/>
            <person name="Yan J."/>
            <person name="Mihaltcheva S."/>
            <person name="Hayes R.D."/>
            <person name="Rokhsar D."/>
        </authorList>
    </citation>
    <scope>NUCLEOTIDE SEQUENCE [LARGE SCALE GENOMIC DNA]</scope>
    <source>
        <strain evidence="3">cv. Goldsmith</strain>
    </source>
</reference>
<accession>A0A2G5EV84</accession>
<dbReference type="InterPro" id="IPR006566">
    <property type="entry name" value="FBD"/>
</dbReference>
<sequence length="443" mass="50457">MYDFMAKRQKQYESDGSDRISFLPKPILHHILSFIETPQVVQTCILSKTWKNIWRSVPTLDFFKINECTAELLDLVKFTDSLLFLRDGVNLRKLCLPLRGNDVGKVNGWIIYAMRHNVEVFEIRNVVRQSIPFTHILNSESLRVFRLVSTVLDLPASISLPALKVLKFLNVTVKDGQLEVLISAIPSLETLILEGCTFQSSSLTISATQLKNLVMSGEFPDSTVICTPNLVSLKLGIHKKPSPTITFDCSLLSLSYAILDYVQIRSQSLIQLMSTLKNARSLTLSEYFFAPFARELQKDDPLLNSIPFYNLRWLKLETYFDDDELASISNILKNSPEIESIVLVNKGWSKRKRGTEAEKLLPKYKLSHLKLVEIQDIIGSVNEVKMIKSLLENAMVLEKLIITVREDKDRSSKKKQKLMNLGKKLLTFPRTSASVGILYAQNW</sequence>
<dbReference type="SMART" id="SM00579">
    <property type="entry name" value="FBD"/>
    <property type="match status" value="1"/>
</dbReference>
<gene>
    <name evidence="2" type="ORF">AQUCO_00400517v1</name>
</gene>
<dbReference type="EMBL" id="KZ305021">
    <property type="protein sequence ID" value="PIA59673.1"/>
    <property type="molecule type" value="Genomic_DNA"/>
</dbReference>
<dbReference type="PANTHER" id="PTHR34223:SF51">
    <property type="entry name" value="OS06G0556300 PROTEIN"/>
    <property type="match status" value="1"/>
</dbReference>
<evidence type="ECO:0000313" key="2">
    <source>
        <dbReference type="EMBL" id="PIA59673.1"/>
    </source>
</evidence>
<dbReference type="Gene3D" id="3.80.10.10">
    <property type="entry name" value="Ribonuclease Inhibitor"/>
    <property type="match status" value="1"/>
</dbReference>
<protein>
    <recommendedName>
        <fullName evidence="1">F-box domain-containing protein</fullName>
    </recommendedName>
</protein>
<evidence type="ECO:0000259" key="1">
    <source>
        <dbReference type="PROSITE" id="PS50181"/>
    </source>
</evidence>
<dbReference type="SUPFAM" id="SSF81383">
    <property type="entry name" value="F-box domain"/>
    <property type="match status" value="1"/>
</dbReference>
<name>A0A2G5EV84_AQUCA</name>
<dbReference type="SUPFAM" id="SSF52047">
    <property type="entry name" value="RNI-like"/>
    <property type="match status" value="1"/>
</dbReference>
<dbReference type="Pfam" id="PF00646">
    <property type="entry name" value="F-box"/>
    <property type="match status" value="1"/>
</dbReference>
<dbReference type="PROSITE" id="PS50181">
    <property type="entry name" value="FBOX"/>
    <property type="match status" value="1"/>
</dbReference>
<dbReference type="InterPro" id="IPR001810">
    <property type="entry name" value="F-box_dom"/>
</dbReference>
<dbReference type="InParanoid" id="A0A2G5EV84"/>
<dbReference type="OrthoDB" id="1848700at2759"/>
<dbReference type="Pfam" id="PF23622">
    <property type="entry name" value="LRR_At1g61320_AtMIF1"/>
    <property type="match status" value="1"/>
</dbReference>
<dbReference type="InterPro" id="IPR036047">
    <property type="entry name" value="F-box-like_dom_sf"/>
</dbReference>
<dbReference type="Proteomes" id="UP000230069">
    <property type="component" value="Unassembled WGS sequence"/>
</dbReference>